<dbReference type="GO" id="GO:0032259">
    <property type="term" value="P:methylation"/>
    <property type="evidence" value="ECO:0007669"/>
    <property type="project" value="UniProtKB-KW"/>
</dbReference>
<dbReference type="SUPFAM" id="SSF53335">
    <property type="entry name" value="S-adenosyl-L-methionine-dependent methyltransferases"/>
    <property type="match status" value="1"/>
</dbReference>
<dbReference type="PROSITE" id="PS51686">
    <property type="entry name" value="SAM_MT_RSMB_NOP"/>
    <property type="match status" value="1"/>
</dbReference>
<dbReference type="CDD" id="cd02440">
    <property type="entry name" value="AdoMet_MTases"/>
    <property type="match status" value="1"/>
</dbReference>
<evidence type="ECO:0000256" key="2">
    <source>
        <dbReference type="ARBA" id="ARBA00022679"/>
    </source>
</evidence>
<keyword evidence="2 5" id="KW-0808">Transferase</keyword>
<reference evidence="8 9" key="1">
    <citation type="submission" date="2023-02" db="EMBL/GenBank/DDBJ databases">
        <title>Encephalitozoon hellem ATCC 50451 complete genome.</title>
        <authorList>
            <person name="Mascarenhas dos Santos A.C."/>
            <person name="Julian A.T."/>
            <person name="Pombert J.-F."/>
        </authorList>
    </citation>
    <scope>NUCLEOTIDE SEQUENCE [LARGE SCALE GENOMIC DNA]</scope>
    <source>
        <strain evidence="8 9">ATCC 50451</strain>
    </source>
</reference>
<feature type="binding site" evidence="5">
    <location>
        <begin position="200"/>
        <end position="206"/>
    </location>
    <ligand>
        <name>S-adenosyl-L-methionine</name>
        <dbReference type="ChEBI" id="CHEBI:59789"/>
    </ligand>
</feature>
<evidence type="ECO:0000313" key="8">
    <source>
        <dbReference type="EMBL" id="WEL38972.1"/>
    </source>
</evidence>
<dbReference type="InterPro" id="IPR001678">
    <property type="entry name" value="MeTrfase_RsmB-F_NOP2_dom"/>
</dbReference>
<keyword evidence="3 5" id="KW-0949">S-adenosyl-L-methionine</keyword>
<dbReference type="Gene3D" id="3.40.50.150">
    <property type="entry name" value="Vaccinia Virus protein VP39"/>
    <property type="match status" value="1"/>
</dbReference>
<protein>
    <submittedName>
        <fullName evidence="8">Methyltransferase</fullName>
    </submittedName>
</protein>
<feature type="binding site" evidence="5">
    <location>
        <position position="269"/>
    </location>
    <ligand>
        <name>S-adenosyl-L-methionine</name>
        <dbReference type="ChEBI" id="CHEBI:59789"/>
    </ligand>
</feature>
<keyword evidence="4 5" id="KW-0694">RNA-binding</keyword>
<evidence type="ECO:0000256" key="6">
    <source>
        <dbReference type="SAM" id="SignalP"/>
    </source>
</evidence>
<dbReference type="InterPro" id="IPR049560">
    <property type="entry name" value="MeTrfase_RsmB-F_NOP2_cat"/>
</dbReference>
<keyword evidence="9" id="KW-1185">Reference proteome</keyword>
<evidence type="ECO:0000256" key="3">
    <source>
        <dbReference type="ARBA" id="ARBA00022691"/>
    </source>
</evidence>
<dbReference type="PANTHER" id="PTHR22807">
    <property type="entry name" value="NOP2 YEAST -RELATED NOL1/NOP2/FMU SUN DOMAIN-CONTAINING"/>
    <property type="match status" value="1"/>
</dbReference>
<dbReference type="InterPro" id="IPR029063">
    <property type="entry name" value="SAM-dependent_MTases_sf"/>
</dbReference>
<feature type="binding site" evidence="5">
    <location>
        <position position="224"/>
    </location>
    <ligand>
        <name>S-adenosyl-L-methionine</name>
        <dbReference type="ChEBI" id="CHEBI:59789"/>
    </ligand>
</feature>
<evidence type="ECO:0000256" key="5">
    <source>
        <dbReference type="PROSITE-ProRule" id="PRU01023"/>
    </source>
</evidence>
<feature type="chain" id="PRO_5046369457" evidence="6">
    <location>
        <begin position="19"/>
        <end position="388"/>
    </location>
</feature>
<keyword evidence="1 5" id="KW-0489">Methyltransferase</keyword>
<feature type="domain" description="SAM-dependent MTase RsmB/NOP-type" evidence="7">
    <location>
        <begin position="102"/>
        <end position="379"/>
    </location>
</feature>
<proteinExistence type="inferred from homology"/>
<feature type="signal peptide" evidence="6">
    <location>
        <begin position="1"/>
        <end position="18"/>
    </location>
</feature>
<dbReference type="PRINTS" id="PR02008">
    <property type="entry name" value="RCMTFAMILY"/>
</dbReference>
<gene>
    <name evidence="8" type="ORF">PFJ87_07g00480</name>
</gene>
<dbReference type="PANTHER" id="PTHR22807:SF4">
    <property type="entry name" value="28S RRNA (CYTOSINE-C(5))-METHYLTRANSFERASE"/>
    <property type="match status" value="1"/>
</dbReference>
<organism evidence="8 9">
    <name type="scientific">Encephalitozoon hellem</name>
    <name type="common">Microsporidian parasite</name>
    <dbReference type="NCBI Taxonomy" id="27973"/>
    <lineage>
        <taxon>Eukaryota</taxon>
        <taxon>Fungi</taxon>
        <taxon>Fungi incertae sedis</taxon>
        <taxon>Microsporidia</taxon>
        <taxon>Unikaryonidae</taxon>
        <taxon>Encephalitozoon</taxon>
    </lineage>
</organism>
<evidence type="ECO:0000259" key="7">
    <source>
        <dbReference type="PROSITE" id="PS51686"/>
    </source>
</evidence>
<name>A0ABY8CJ81_ENCHE</name>
<evidence type="ECO:0000313" key="9">
    <source>
        <dbReference type="Proteomes" id="UP001217963"/>
    </source>
</evidence>
<feature type="binding site" evidence="5">
    <location>
        <position position="251"/>
    </location>
    <ligand>
        <name>S-adenosyl-L-methionine</name>
        <dbReference type="ChEBI" id="CHEBI:59789"/>
    </ligand>
</feature>
<evidence type="ECO:0000256" key="1">
    <source>
        <dbReference type="ARBA" id="ARBA00022603"/>
    </source>
</evidence>
<comment type="similarity">
    <text evidence="5">Belongs to the class I-like SAM-binding methyltransferase superfamily. RsmB/NOP family.</text>
</comment>
<dbReference type="Pfam" id="PF01189">
    <property type="entry name" value="Methyltr_RsmB-F"/>
    <property type="match status" value="1"/>
</dbReference>
<feature type="active site" description="Nucleophile" evidence="5">
    <location>
        <position position="315"/>
    </location>
</feature>
<keyword evidence="6" id="KW-0732">Signal</keyword>
<dbReference type="InterPro" id="IPR023267">
    <property type="entry name" value="RCMT"/>
</dbReference>
<dbReference type="Proteomes" id="UP001217963">
    <property type="component" value="Chromosome VII"/>
</dbReference>
<dbReference type="GO" id="GO:0008168">
    <property type="term" value="F:methyltransferase activity"/>
    <property type="evidence" value="ECO:0007669"/>
    <property type="project" value="UniProtKB-KW"/>
</dbReference>
<dbReference type="EMBL" id="CP119068">
    <property type="protein sequence ID" value="WEL38972.1"/>
    <property type="molecule type" value="Genomic_DNA"/>
</dbReference>
<accession>A0ABY8CJ81</accession>
<evidence type="ECO:0000256" key="4">
    <source>
        <dbReference type="ARBA" id="ARBA00022884"/>
    </source>
</evidence>
<sequence length="388" mass="44624">MKINNFWQLLLLFGAVEMKKESSKSRFDRRCVEMVRNVLEGRSTIKGEVYKTKDPKMYHRLIHTVVENHELLLDVIKKCKYMEDDQELGIVKCFEIIDRRIRNTRMYKKFMKALNGRKLRLTKPCVFVRINALKNGTEEDISTLSYEKTCIEGVYKVLDSKDMISSPGYRDGKFIIQNISSCLPAYILNPREGSRVIDTCSAPGNKTSQLSMIMKNTGKIYAFEKSESRAKTLQLQLERLGVSNTEVIEGDFMKASPDDFKNIDYILCDPSCSGSGMHLGYRKDEKRIESLKLFQIAIVKHAFKFEPEKLVYSVCSDHKEEGEEVVEEVLKDSAYELEDISRFWSASCPFESPFSQEVIRCKRNDKGATGFFVALFTKKKPCQVSGAR</sequence>